<gene>
    <name evidence="4" type="primary">hemA</name>
    <name evidence="12" type="ORF">CAE01nite_02610</name>
</gene>
<keyword evidence="2 4" id="KW-0560">Oxidoreductase</keyword>
<organism evidence="12 13">
    <name type="scientific">Cellulomonas aerilata</name>
    <dbReference type="NCBI Taxonomy" id="515326"/>
    <lineage>
        <taxon>Bacteria</taxon>
        <taxon>Bacillati</taxon>
        <taxon>Actinomycetota</taxon>
        <taxon>Actinomycetes</taxon>
        <taxon>Micrococcales</taxon>
        <taxon>Cellulomonadaceae</taxon>
        <taxon>Cellulomonas</taxon>
    </lineage>
</organism>
<dbReference type="InterPro" id="IPR036291">
    <property type="entry name" value="NAD(P)-bd_dom_sf"/>
</dbReference>
<feature type="site" description="Important for activity" evidence="4 8">
    <location>
        <position position="99"/>
    </location>
</feature>
<feature type="binding site" evidence="4 6">
    <location>
        <position position="109"/>
    </location>
    <ligand>
        <name>substrate</name>
    </ligand>
</feature>
<dbReference type="PANTHER" id="PTHR43013:SF1">
    <property type="entry name" value="GLUTAMYL-TRNA REDUCTASE"/>
    <property type="match status" value="1"/>
</dbReference>
<feature type="domain" description="Glutamyl-tRNA reductase N-terminal" evidence="11">
    <location>
        <begin position="7"/>
        <end position="156"/>
    </location>
</feature>
<accession>A0A512D7T0</accession>
<evidence type="ECO:0000259" key="11">
    <source>
        <dbReference type="Pfam" id="PF05201"/>
    </source>
</evidence>
<evidence type="ECO:0000313" key="12">
    <source>
        <dbReference type="EMBL" id="GEO32536.1"/>
    </source>
</evidence>
<dbReference type="PIRSF" id="PIRSF000445">
    <property type="entry name" value="4pyrrol_synth_GluRdtase"/>
    <property type="match status" value="1"/>
</dbReference>
<name>A0A512D7T0_9CELL</name>
<dbReference type="PANTHER" id="PTHR43013">
    <property type="entry name" value="GLUTAMYL-TRNA REDUCTASE"/>
    <property type="match status" value="1"/>
</dbReference>
<dbReference type="FunFam" id="3.30.460.30:FF:000001">
    <property type="entry name" value="Glutamyl-tRNA reductase"/>
    <property type="match status" value="1"/>
</dbReference>
<feature type="compositionally biased region" description="Basic and acidic residues" evidence="9">
    <location>
        <begin position="395"/>
        <end position="407"/>
    </location>
</feature>
<dbReference type="InterPro" id="IPR000343">
    <property type="entry name" value="4pyrrol_synth_GluRdtase"/>
</dbReference>
<dbReference type="Gene3D" id="3.30.460.30">
    <property type="entry name" value="Glutamyl-tRNA reductase, N-terminal domain"/>
    <property type="match status" value="1"/>
</dbReference>
<evidence type="ECO:0000256" key="7">
    <source>
        <dbReference type="PIRSR" id="PIRSR000445-3"/>
    </source>
</evidence>
<dbReference type="InterPro" id="IPR015895">
    <property type="entry name" value="4pyrrol_synth_GluRdtase_N"/>
</dbReference>
<comment type="catalytic activity">
    <reaction evidence="4">
        <text>(S)-4-amino-5-oxopentanoate + tRNA(Glu) + NADP(+) = L-glutamyl-tRNA(Glu) + NADPH + H(+)</text>
        <dbReference type="Rhea" id="RHEA:12344"/>
        <dbReference type="Rhea" id="RHEA-COMP:9663"/>
        <dbReference type="Rhea" id="RHEA-COMP:9680"/>
        <dbReference type="ChEBI" id="CHEBI:15378"/>
        <dbReference type="ChEBI" id="CHEBI:57501"/>
        <dbReference type="ChEBI" id="CHEBI:57783"/>
        <dbReference type="ChEBI" id="CHEBI:58349"/>
        <dbReference type="ChEBI" id="CHEBI:78442"/>
        <dbReference type="ChEBI" id="CHEBI:78520"/>
        <dbReference type="EC" id="1.2.1.70"/>
    </reaction>
</comment>
<evidence type="ECO:0000313" key="13">
    <source>
        <dbReference type="Proteomes" id="UP000321181"/>
    </source>
</evidence>
<comment type="function">
    <text evidence="4">Catalyzes the NADPH-dependent reduction of glutamyl-tRNA(Glu) to glutamate 1-semialdehyde (GSA).</text>
</comment>
<evidence type="ECO:0000256" key="1">
    <source>
        <dbReference type="ARBA" id="ARBA00022857"/>
    </source>
</evidence>
<evidence type="ECO:0000256" key="4">
    <source>
        <dbReference type="HAMAP-Rule" id="MF_00087"/>
    </source>
</evidence>
<feature type="compositionally biased region" description="Low complexity" evidence="9">
    <location>
        <begin position="361"/>
        <end position="394"/>
    </location>
</feature>
<evidence type="ECO:0000256" key="2">
    <source>
        <dbReference type="ARBA" id="ARBA00023002"/>
    </source>
</evidence>
<evidence type="ECO:0000256" key="5">
    <source>
        <dbReference type="PIRSR" id="PIRSR000445-1"/>
    </source>
</evidence>
<dbReference type="SUPFAM" id="SSF51735">
    <property type="entry name" value="NAD(P)-binding Rossmann-fold domains"/>
    <property type="match status" value="1"/>
</dbReference>
<feature type="binding site" evidence="4 6">
    <location>
        <begin position="114"/>
        <end position="116"/>
    </location>
    <ligand>
        <name>substrate</name>
    </ligand>
</feature>
<dbReference type="InterPro" id="IPR006151">
    <property type="entry name" value="Shikm_DH/Glu-tRNA_Rdtase"/>
</dbReference>
<evidence type="ECO:0000256" key="6">
    <source>
        <dbReference type="PIRSR" id="PIRSR000445-2"/>
    </source>
</evidence>
<feature type="binding site" evidence="4 7">
    <location>
        <begin position="189"/>
        <end position="194"/>
    </location>
    <ligand>
        <name>NADP(+)</name>
        <dbReference type="ChEBI" id="CHEBI:58349"/>
    </ligand>
</feature>
<comment type="similarity">
    <text evidence="4">Belongs to the glutamyl-tRNA reductase family.</text>
</comment>
<feature type="region of interest" description="Disordered" evidence="9">
    <location>
        <begin position="361"/>
        <end position="430"/>
    </location>
</feature>
<dbReference type="UniPathway" id="UPA00251">
    <property type="reaction ID" value="UER00316"/>
</dbReference>
<evidence type="ECO:0000256" key="3">
    <source>
        <dbReference type="ARBA" id="ARBA00023244"/>
    </source>
</evidence>
<feature type="region of interest" description="Disordered" evidence="9">
    <location>
        <begin position="448"/>
        <end position="497"/>
    </location>
</feature>
<evidence type="ECO:0000259" key="10">
    <source>
        <dbReference type="Pfam" id="PF01488"/>
    </source>
</evidence>
<dbReference type="Proteomes" id="UP000321181">
    <property type="component" value="Unassembled WGS sequence"/>
</dbReference>
<keyword evidence="1 4" id="KW-0521">NADP</keyword>
<comment type="pathway">
    <text evidence="4">Porphyrin-containing compound metabolism; protoporphyrin-IX biosynthesis; 5-aminolevulinate from L-glutamyl-tRNA(Glu): step 1/2.</text>
</comment>
<protein>
    <recommendedName>
        <fullName evidence="4">Glutamyl-tRNA reductase</fullName>
        <shortName evidence="4">GluTR</shortName>
        <ecNumber evidence="4">1.2.1.70</ecNumber>
    </recommendedName>
</protein>
<dbReference type="HAMAP" id="MF_00087">
    <property type="entry name" value="Glu_tRNA_reductase"/>
    <property type="match status" value="1"/>
</dbReference>
<dbReference type="AlphaFoldDB" id="A0A512D7T0"/>
<dbReference type="GO" id="GO:0050661">
    <property type="term" value="F:NADP binding"/>
    <property type="evidence" value="ECO:0007669"/>
    <property type="project" value="InterPro"/>
</dbReference>
<feature type="binding site" evidence="4 6">
    <location>
        <position position="120"/>
    </location>
    <ligand>
        <name>substrate</name>
    </ligand>
</feature>
<comment type="subunit">
    <text evidence="4">Homodimer.</text>
</comment>
<dbReference type="Gene3D" id="3.40.50.720">
    <property type="entry name" value="NAD(P)-binding Rossmann-like Domain"/>
    <property type="match status" value="1"/>
</dbReference>
<feature type="compositionally biased region" description="Pro residues" evidence="9">
    <location>
        <begin position="448"/>
        <end position="462"/>
    </location>
</feature>
<evidence type="ECO:0000256" key="8">
    <source>
        <dbReference type="PIRSR" id="PIRSR000445-4"/>
    </source>
</evidence>
<dbReference type="GO" id="GO:0008883">
    <property type="term" value="F:glutamyl-tRNA reductase activity"/>
    <property type="evidence" value="ECO:0007669"/>
    <property type="project" value="UniProtKB-UniRule"/>
</dbReference>
<reference evidence="12 13" key="1">
    <citation type="submission" date="2019-07" db="EMBL/GenBank/DDBJ databases">
        <title>Whole genome shotgun sequence of Cellulomonas aerilata NBRC 106308.</title>
        <authorList>
            <person name="Hosoyama A."/>
            <person name="Uohara A."/>
            <person name="Ohji S."/>
            <person name="Ichikawa N."/>
        </authorList>
    </citation>
    <scope>NUCLEOTIDE SEQUENCE [LARGE SCALE GENOMIC DNA]</scope>
    <source>
        <strain evidence="12 13">NBRC 106308</strain>
    </source>
</reference>
<proteinExistence type="inferred from homology"/>
<dbReference type="GO" id="GO:0019353">
    <property type="term" value="P:protoporphyrinogen IX biosynthetic process from glutamate"/>
    <property type="evidence" value="ECO:0007669"/>
    <property type="project" value="TreeGrafter"/>
</dbReference>
<keyword evidence="13" id="KW-1185">Reference proteome</keyword>
<dbReference type="EC" id="1.2.1.70" evidence="4"/>
<evidence type="ECO:0000256" key="9">
    <source>
        <dbReference type="SAM" id="MobiDB-lite"/>
    </source>
</evidence>
<dbReference type="Pfam" id="PF01488">
    <property type="entry name" value="Shikimate_DH"/>
    <property type="match status" value="1"/>
</dbReference>
<comment type="domain">
    <text evidence="4">Possesses an unusual extended V-shaped dimeric structure with each monomer consisting of three distinct domains arranged along a curved 'spinal' alpha-helix. The N-terminal catalytic domain specifically recognizes the glutamate moiety of the substrate. The second domain is the NADPH-binding domain, and the third C-terminal domain is responsible for dimerization.</text>
</comment>
<dbReference type="EMBL" id="BJYY01000001">
    <property type="protein sequence ID" value="GEO32536.1"/>
    <property type="molecule type" value="Genomic_DNA"/>
</dbReference>
<dbReference type="PROSITE" id="PS00747">
    <property type="entry name" value="GLUTR"/>
    <property type="match status" value="1"/>
</dbReference>
<keyword evidence="3 4" id="KW-0627">Porphyrin biosynthesis</keyword>
<dbReference type="NCBIfam" id="NF000750">
    <property type="entry name" value="PRK00045.3-4"/>
    <property type="match status" value="1"/>
</dbReference>
<dbReference type="Pfam" id="PF05201">
    <property type="entry name" value="GlutR_N"/>
    <property type="match status" value="1"/>
</dbReference>
<feature type="domain" description="Quinate/shikimate 5-dehydrogenase/glutamyl-tRNA reductase" evidence="10">
    <location>
        <begin position="172"/>
        <end position="301"/>
    </location>
</feature>
<comment type="caution">
    <text evidence="12">The sequence shown here is derived from an EMBL/GenBank/DDBJ whole genome shotgun (WGS) entry which is preliminary data.</text>
</comment>
<feature type="binding site" evidence="4 6">
    <location>
        <begin position="46"/>
        <end position="49"/>
    </location>
    <ligand>
        <name>substrate</name>
    </ligand>
</feature>
<feature type="active site" description="Nucleophile" evidence="4 5">
    <location>
        <position position="47"/>
    </location>
</feature>
<dbReference type="SUPFAM" id="SSF69742">
    <property type="entry name" value="Glutamyl tRNA-reductase catalytic, N-terminal domain"/>
    <property type="match status" value="1"/>
</dbReference>
<dbReference type="InterPro" id="IPR036343">
    <property type="entry name" value="GluRdtase_N_sf"/>
</dbReference>
<dbReference type="InterPro" id="IPR018214">
    <property type="entry name" value="GluRdtase_CS"/>
</dbReference>
<sequence length="497" mass="51161">MLMSLIASHRDLDLDVLERLSAGAQSVGRTVAASAAAPTGAVVLATCNRFEVYLEVDRPEDAPDAVAATTQVIADASGIPGPDVAENLQVLEGLAVPEHLFAVASGLESMVIGEREITGQVRRALATAREEGTTSSGLERLFQSASRASRDVGARTGLGATGRSVVGVALDLAEPRLPAWPQLRALLVGTGSYAGASLAALRRRGCHDVRVFSPSGRAATFAASRGLQAVHDGGLAGAIRTSDLVVACSGTVGRVLDAEMVARSWAATGRPLVVVDLALRNDVDPAVGTLPGVRLINLETIRRNAPEEQKAPVEQAHQLVAAAVTDFEAADRARELEVAVIAERRRVLGELEAEARRIREAGAANGSGTPAPDGPAPASGGAPAATTGDGASDGTDAHDPAHHERLVRSLRRRTRAQLHPPTVRARVAARAGDDRAYRAALAELEAIPAPPVPVPPGAPPVTDPDGATAASGTVLHDADAADDSAGRSGVRVGDRAR</sequence>
<comment type="miscellaneous">
    <text evidence="4">During catalysis, the active site Cys acts as a nucleophile attacking the alpha-carbonyl group of tRNA-bound glutamate with the formation of a thioester intermediate between enzyme and glutamate, and the concomitant release of tRNA(Glu). The thioester intermediate is finally reduced by direct hydride transfer from NADPH, to form the product GSA.</text>
</comment>